<accession>A0AA39NT59</accession>
<evidence type="ECO:0000313" key="2">
    <source>
        <dbReference type="EMBL" id="KAK0471400.1"/>
    </source>
</evidence>
<reference evidence="2" key="1">
    <citation type="submission" date="2023-06" db="EMBL/GenBank/DDBJ databases">
        <authorList>
            <consortium name="Lawrence Berkeley National Laboratory"/>
            <person name="Ahrendt S."/>
            <person name="Sahu N."/>
            <person name="Indic B."/>
            <person name="Wong-Bajracharya J."/>
            <person name="Merenyi Z."/>
            <person name="Ke H.-M."/>
            <person name="Monk M."/>
            <person name="Kocsube S."/>
            <person name="Drula E."/>
            <person name="Lipzen A."/>
            <person name="Balint B."/>
            <person name="Henrissat B."/>
            <person name="Andreopoulos B."/>
            <person name="Martin F.M."/>
            <person name="Harder C.B."/>
            <person name="Rigling D."/>
            <person name="Ford K.L."/>
            <person name="Foster G.D."/>
            <person name="Pangilinan J."/>
            <person name="Papanicolaou A."/>
            <person name="Barry K."/>
            <person name="LaButti K."/>
            <person name="Viragh M."/>
            <person name="Koriabine M."/>
            <person name="Yan M."/>
            <person name="Riley R."/>
            <person name="Champramary S."/>
            <person name="Plett K.L."/>
            <person name="Tsai I.J."/>
            <person name="Slot J."/>
            <person name="Sipos G."/>
            <person name="Plett J."/>
            <person name="Nagy L.G."/>
            <person name="Grigoriev I.V."/>
        </authorList>
    </citation>
    <scope>NUCLEOTIDE SEQUENCE</scope>
    <source>
        <strain evidence="2">ICMP 16352</strain>
    </source>
</reference>
<sequence>MTSTRRFQCTVYLLSPLSCRHHDSSLGSLLPSCPREGVQCFSLTRLYHEPIRRGLIPALRPSSQTFHQSIPPAHYSVTILITGKENTPFAAGFVPCLQRQMCRRYDRHHRRISYSLFQQYAQNKPSFTLADTPASNSSNVPSERAPTYDTITSKRKTLKPLVPVPQESDDLD</sequence>
<dbReference type="Proteomes" id="UP001175227">
    <property type="component" value="Unassembled WGS sequence"/>
</dbReference>
<comment type="caution">
    <text evidence="2">The sequence shown here is derived from an EMBL/GenBank/DDBJ whole genome shotgun (WGS) entry which is preliminary data.</text>
</comment>
<organism evidence="2 3">
    <name type="scientific">Armillaria novae-zelandiae</name>
    <dbReference type="NCBI Taxonomy" id="153914"/>
    <lineage>
        <taxon>Eukaryota</taxon>
        <taxon>Fungi</taxon>
        <taxon>Dikarya</taxon>
        <taxon>Basidiomycota</taxon>
        <taxon>Agaricomycotina</taxon>
        <taxon>Agaricomycetes</taxon>
        <taxon>Agaricomycetidae</taxon>
        <taxon>Agaricales</taxon>
        <taxon>Marasmiineae</taxon>
        <taxon>Physalacriaceae</taxon>
        <taxon>Armillaria</taxon>
    </lineage>
</organism>
<feature type="region of interest" description="Disordered" evidence="1">
    <location>
        <begin position="127"/>
        <end position="172"/>
    </location>
</feature>
<name>A0AA39NT59_9AGAR</name>
<dbReference type="EMBL" id="JAUEPR010000051">
    <property type="protein sequence ID" value="KAK0471400.1"/>
    <property type="molecule type" value="Genomic_DNA"/>
</dbReference>
<evidence type="ECO:0000256" key="1">
    <source>
        <dbReference type="SAM" id="MobiDB-lite"/>
    </source>
</evidence>
<keyword evidence="3" id="KW-1185">Reference proteome</keyword>
<gene>
    <name evidence="2" type="ORF">IW261DRAFT_897955</name>
</gene>
<protein>
    <submittedName>
        <fullName evidence="2">Uncharacterized protein</fullName>
    </submittedName>
</protein>
<dbReference type="AlphaFoldDB" id="A0AA39NT59"/>
<proteinExistence type="predicted"/>
<evidence type="ECO:0000313" key="3">
    <source>
        <dbReference type="Proteomes" id="UP001175227"/>
    </source>
</evidence>